<dbReference type="PRINTS" id="PR00412">
    <property type="entry name" value="EPOXHYDRLASE"/>
</dbReference>
<dbReference type="Gene3D" id="3.40.50.1820">
    <property type="entry name" value="alpha/beta hydrolase"/>
    <property type="match status" value="1"/>
</dbReference>
<dbReference type="InterPro" id="IPR029058">
    <property type="entry name" value="AB_hydrolase_fold"/>
</dbReference>
<dbReference type="InterPro" id="IPR000639">
    <property type="entry name" value="Epox_hydrolase-like"/>
</dbReference>
<reference evidence="3 4" key="1">
    <citation type="submission" date="2016-10" db="EMBL/GenBank/DDBJ databases">
        <authorList>
            <person name="de Groot N.N."/>
        </authorList>
    </citation>
    <scope>NUCLEOTIDE SEQUENCE [LARGE SCALE GENOMIC DNA]</scope>
    <source>
        <strain evidence="3 4">CDM_5</strain>
    </source>
</reference>
<gene>
    <name evidence="3" type="ORF">SAMN04488691_105187</name>
</gene>
<evidence type="ECO:0000313" key="3">
    <source>
        <dbReference type="EMBL" id="SEL52376.1"/>
    </source>
</evidence>
<dbReference type="PRINTS" id="PR00111">
    <property type="entry name" value="ABHYDROLASE"/>
</dbReference>
<dbReference type="RefSeq" id="WP_074794471.1">
    <property type="nucleotide sequence ID" value="NZ_FOAD01000005.1"/>
</dbReference>
<accession>A0A1H7QWL4</accession>
<dbReference type="InterPro" id="IPR000073">
    <property type="entry name" value="AB_hydrolase_1"/>
</dbReference>
<evidence type="ECO:0000259" key="2">
    <source>
        <dbReference type="Pfam" id="PF00561"/>
    </source>
</evidence>
<evidence type="ECO:0000256" key="1">
    <source>
        <dbReference type="ARBA" id="ARBA00022801"/>
    </source>
</evidence>
<protein>
    <submittedName>
        <fullName evidence="3">Haloalkane dehalogenase</fullName>
    </submittedName>
</protein>
<dbReference type="EMBL" id="FOAD01000005">
    <property type="protein sequence ID" value="SEL52376.1"/>
    <property type="molecule type" value="Genomic_DNA"/>
</dbReference>
<dbReference type="InterPro" id="IPR051340">
    <property type="entry name" value="Haloalkane_dehalogenase"/>
</dbReference>
<dbReference type="GO" id="GO:0004301">
    <property type="term" value="F:epoxide hydrolase activity"/>
    <property type="evidence" value="ECO:0007669"/>
    <property type="project" value="TreeGrafter"/>
</dbReference>
<proteinExistence type="predicted"/>
<dbReference type="AlphaFoldDB" id="A0A1H7QWL4"/>
<dbReference type="Proteomes" id="UP000183894">
    <property type="component" value="Unassembled WGS sequence"/>
</dbReference>
<name>A0A1H7QWL4_HALLR</name>
<dbReference type="PANTHER" id="PTHR42977">
    <property type="entry name" value="HYDROLASE-RELATED"/>
    <property type="match status" value="1"/>
</dbReference>
<feature type="domain" description="AB hydrolase-1" evidence="2">
    <location>
        <begin position="56"/>
        <end position="291"/>
    </location>
</feature>
<sequence>MTSVSPSALDESLSSVHDGTEWVDRHAYPFESKCLGLSAGAVHYVDEGPDDGGAATLLMLHGNPTWSFLYRHLIRGLRGEYRCVALDYLGFGLSDRPADFSYQPEAQAAVVEEFIHELELEDVVLVVQDWGGPIGLSYAIERPDNVRGLVVMNTWMWPVNEETHFSRFSSLLGSRLGRDLIERFDLFTRVVMPMGFADRSKLSSAAREQYRMANRGDRTATAVFPKAILDSTAWLSSLWERRERIAFLPARIIWGMEDMAFRPAELRTFEGLFANSSSVRLHGVGHYVQEEFGPDLVPLVRDFLEQL</sequence>
<dbReference type="PANTHER" id="PTHR42977:SF3">
    <property type="entry name" value="AB HYDROLASE-1 DOMAIN-CONTAINING PROTEIN"/>
    <property type="match status" value="1"/>
</dbReference>
<organism evidence="3 4">
    <name type="scientific">Haloferax larsenii</name>
    <dbReference type="NCBI Taxonomy" id="302484"/>
    <lineage>
        <taxon>Archaea</taxon>
        <taxon>Methanobacteriati</taxon>
        <taxon>Methanobacteriota</taxon>
        <taxon>Stenosarchaea group</taxon>
        <taxon>Halobacteria</taxon>
        <taxon>Halobacteriales</taxon>
        <taxon>Haloferacaceae</taxon>
        <taxon>Haloferax</taxon>
    </lineage>
</organism>
<dbReference type="OrthoDB" id="9890at2157"/>
<dbReference type="SUPFAM" id="SSF53474">
    <property type="entry name" value="alpha/beta-Hydrolases"/>
    <property type="match status" value="1"/>
</dbReference>
<keyword evidence="1" id="KW-0378">Hydrolase</keyword>
<dbReference type="Pfam" id="PF00561">
    <property type="entry name" value="Abhydrolase_1"/>
    <property type="match status" value="1"/>
</dbReference>
<evidence type="ECO:0000313" key="4">
    <source>
        <dbReference type="Proteomes" id="UP000183894"/>
    </source>
</evidence>